<name>A0AAV4LLJ3_BABCB</name>
<evidence type="ECO:0000313" key="1">
    <source>
        <dbReference type="EMBL" id="GIX60982.1"/>
    </source>
</evidence>
<accession>A0AAV4LLJ3</accession>
<proteinExistence type="predicted"/>
<reference evidence="1 2" key="1">
    <citation type="submission" date="2021-06" db="EMBL/GenBank/DDBJ databases">
        <title>Genome sequence of Babesia caballi.</title>
        <authorList>
            <person name="Yamagishi J."/>
            <person name="Kidaka T."/>
            <person name="Ochi A."/>
        </authorList>
    </citation>
    <scope>NUCLEOTIDE SEQUENCE [LARGE SCALE GENOMIC DNA]</scope>
    <source>
        <strain evidence="1">USDA-D6B2</strain>
    </source>
</reference>
<organism evidence="1 2">
    <name type="scientific">Babesia caballi</name>
    <dbReference type="NCBI Taxonomy" id="5871"/>
    <lineage>
        <taxon>Eukaryota</taxon>
        <taxon>Sar</taxon>
        <taxon>Alveolata</taxon>
        <taxon>Apicomplexa</taxon>
        <taxon>Aconoidasida</taxon>
        <taxon>Piroplasmida</taxon>
        <taxon>Babesiidae</taxon>
        <taxon>Babesia</taxon>
    </lineage>
</organism>
<gene>
    <name evidence="1" type="ORF">BcabD6B2_04170</name>
</gene>
<dbReference type="GeneID" id="94192465"/>
<evidence type="ECO:0000313" key="2">
    <source>
        <dbReference type="Proteomes" id="UP001497744"/>
    </source>
</evidence>
<dbReference type="EMBL" id="BPLF01000001">
    <property type="protein sequence ID" value="GIX60982.1"/>
    <property type="molecule type" value="Genomic_DNA"/>
</dbReference>
<protein>
    <submittedName>
        <fullName evidence="1">Cyclic pyranopterin monophosphate synthase MoaC</fullName>
    </submittedName>
</protein>
<keyword evidence="2" id="KW-1185">Reference proteome</keyword>
<sequence>MLRGHLLEQGPAELELLQNAEAGVLRVGQVAGDQRSRAQRSAVVDGEVEDGDAGLVGKVTAIERHAQGVHEIADALGLQGVDFAFEDGVQERPDGLTIGRTGLERRLQQRAGDLGKGAVVFKNGWGARGEFIQHGNGTLDGVHSARLEDAAEVVVGDEEVLRCKGLGVGAGATEGPRALQLGHARDDAVGVLHGGGVGLLDVVVVHHADGVEQGAGERGFAELRRGVGRGDRVVEQQVEAEEGDGDHVGLLGGVVAGLHEPRHVATGVVGGNHWAEADQQRSGVELESPVIGGLQLFQILVVKSVQNVAYGLPGGRRGRGVLPRVEHGQQHAVVLAQQRVLVRGGKYYSQKELAELGEQGLYGHDLLEQGGV</sequence>
<dbReference type="AlphaFoldDB" id="A0AAV4LLJ3"/>
<dbReference type="RefSeq" id="XP_067713053.1">
    <property type="nucleotide sequence ID" value="XM_067856952.1"/>
</dbReference>
<comment type="caution">
    <text evidence="1">The sequence shown here is derived from an EMBL/GenBank/DDBJ whole genome shotgun (WGS) entry which is preliminary data.</text>
</comment>
<dbReference type="Proteomes" id="UP001497744">
    <property type="component" value="Unassembled WGS sequence"/>
</dbReference>